<proteinExistence type="predicted"/>
<dbReference type="EMBL" id="CAJVQC010011891">
    <property type="protein sequence ID" value="CAG8632461.1"/>
    <property type="molecule type" value="Genomic_DNA"/>
</dbReference>
<accession>A0ACA9N8K2</accession>
<evidence type="ECO:0000313" key="1">
    <source>
        <dbReference type="EMBL" id="CAG8632461.1"/>
    </source>
</evidence>
<gene>
    <name evidence="1" type="ORF">RPERSI_LOCUS7168</name>
</gene>
<comment type="caution">
    <text evidence="1">The sequence shown here is derived from an EMBL/GenBank/DDBJ whole genome shotgun (WGS) entry which is preliminary data.</text>
</comment>
<dbReference type="Proteomes" id="UP000789920">
    <property type="component" value="Unassembled WGS sequence"/>
</dbReference>
<keyword evidence="2" id="KW-1185">Reference proteome</keyword>
<evidence type="ECO:0000313" key="2">
    <source>
        <dbReference type="Proteomes" id="UP000789920"/>
    </source>
</evidence>
<protein>
    <submittedName>
        <fullName evidence="1">13625_t:CDS:1</fullName>
    </submittedName>
</protein>
<organism evidence="1 2">
    <name type="scientific">Racocetra persica</name>
    <dbReference type="NCBI Taxonomy" id="160502"/>
    <lineage>
        <taxon>Eukaryota</taxon>
        <taxon>Fungi</taxon>
        <taxon>Fungi incertae sedis</taxon>
        <taxon>Mucoromycota</taxon>
        <taxon>Glomeromycotina</taxon>
        <taxon>Glomeromycetes</taxon>
        <taxon>Diversisporales</taxon>
        <taxon>Gigasporaceae</taxon>
        <taxon>Racocetra</taxon>
    </lineage>
</organism>
<reference evidence="1" key="1">
    <citation type="submission" date="2021-06" db="EMBL/GenBank/DDBJ databases">
        <authorList>
            <person name="Kallberg Y."/>
            <person name="Tangrot J."/>
            <person name="Rosling A."/>
        </authorList>
    </citation>
    <scope>NUCLEOTIDE SEQUENCE</scope>
    <source>
        <strain evidence="1">MA461A</strain>
    </source>
</reference>
<sequence>AFTDGFYNSPKAVLNTETYIEMPYNICISYKCIYKTLNQRKEYIVANGFSKKAIQIELDAGPFVLQELNDFMKDFITKHVPRPNQELLQKSFRKILSATSYNIQDYDSRSDDSDSSDSNYDDKKSYL</sequence>
<name>A0ACA9N8K2_9GLOM</name>
<feature type="non-terminal residue" evidence="1">
    <location>
        <position position="1"/>
    </location>
</feature>